<accession>L9ZC02</accession>
<comment type="caution">
    <text evidence="5">The sequence shown here is derived from an EMBL/GenBank/DDBJ whole genome shotgun (WGS) entry which is preliminary data.</text>
</comment>
<dbReference type="InterPro" id="IPR055769">
    <property type="entry name" value="DUF7345"/>
</dbReference>
<organism evidence="5 6">
    <name type="scientific">Natrinema altunense (strain JCM 12890 / CGMCC 1.3731 / AJ2)</name>
    <dbReference type="NCBI Taxonomy" id="1227494"/>
    <lineage>
        <taxon>Archaea</taxon>
        <taxon>Methanobacteriati</taxon>
        <taxon>Methanobacteriota</taxon>
        <taxon>Stenosarchaea group</taxon>
        <taxon>Halobacteria</taxon>
        <taxon>Halobacteriales</taxon>
        <taxon>Natrialbaceae</taxon>
        <taxon>Natrinema</taxon>
    </lineage>
</organism>
<dbReference type="SUPFAM" id="SSF46785">
    <property type="entry name" value="Winged helix' DNA-binding domain"/>
    <property type="match status" value="1"/>
</dbReference>
<dbReference type="Pfam" id="PF24034">
    <property type="entry name" value="DUF7343"/>
    <property type="match status" value="1"/>
</dbReference>
<dbReference type="Proteomes" id="UP000011511">
    <property type="component" value="Unassembled WGS sequence"/>
</dbReference>
<feature type="compositionally biased region" description="Low complexity" evidence="1">
    <location>
        <begin position="46"/>
        <end position="62"/>
    </location>
</feature>
<evidence type="ECO:0000313" key="5">
    <source>
        <dbReference type="EMBL" id="ELY83521.1"/>
    </source>
</evidence>
<reference evidence="5 6" key="1">
    <citation type="journal article" date="2014" name="PLoS Genet.">
        <title>Phylogenetically driven sequencing of extremely halophilic archaea reveals strategies for static and dynamic osmo-response.</title>
        <authorList>
            <person name="Becker E.A."/>
            <person name="Seitzer P.M."/>
            <person name="Tritt A."/>
            <person name="Larsen D."/>
            <person name="Krusor M."/>
            <person name="Yao A.I."/>
            <person name="Wu D."/>
            <person name="Madern D."/>
            <person name="Eisen J.A."/>
            <person name="Darling A.E."/>
            <person name="Facciotti M.T."/>
        </authorList>
    </citation>
    <scope>NUCLEOTIDE SEQUENCE [LARGE SCALE GENOMIC DNA]</scope>
    <source>
        <strain evidence="5 6">JCM 12890</strain>
    </source>
</reference>
<dbReference type="EMBL" id="AOIK01000043">
    <property type="protein sequence ID" value="ELY83521.1"/>
    <property type="molecule type" value="Genomic_DNA"/>
</dbReference>
<feature type="transmembrane region" description="Helical" evidence="2">
    <location>
        <begin position="260"/>
        <end position="285"/>
    </location>
</feature>
<protein>
    <recommendedName>
        <fullName evidence="7">HTH iclR-type domain-containing protein</fullName>
    </recommendedName>
</protein>
<dbReference type="RefSeq" id="WP_007110667.1">
    <property type="nucleotide sequence ID" value="NZ_AOIK01000043.1"/>
</dbReference>
<keyword evidence="2" id="KW-0812">Transmembrane</keyword>
<gene>
    <name evidence="5" type="ORF">C485_17252</name>
</gene>
<dbReference type="Pfam" id="PF24036">
    <property type="entry name" value="DUF7345"/>
    <property type="match status" value="1"/>
</dbReference>
<keyword evidence="2" id="KW-1133">Transmembrane helix</keyword>
<evidence type="ECO:0008006" key="7">
    <source>
        <dbReference type="Google" id="ProtNLM"/>
    </source>
</evidence>
<sequence length="431" mass="45827">MRMSTAATLALAVLLATTTLGAVAATPSGQSHPTDARSPPAPSPPVSALESPTATPAAVTPPSLERPDTRQIISVRITESGNAEWTIESRFRLTNDTDAQTFDEYADAVVSGRRDAPYDPRLFTRYADLVSESTGREMSVENEGWDDPRIEERDPESDQGSDGTADRIGVISYSFTWTNFITVDGDRIHVGDSFQAADQNVIQTLGAGQRLVVEPPPNYDVVDAPTGMEGGALVWDGPHEFGPDGLQITILPGAGQGSPLFLGGGWLLAAVLGLVIVVGGAVYLLTQRTLDVPISAERLSSLGILARLGEDTGDDRETATADRAGGSEAVASAAADPATDGPEPGTHLEFEESVEDEIDPELLSDEERVLRLLKQNGGRMKQGTIVTETGWSNAKVSQLLSKMADDDEIEKLRIGRENLITLPGVDPTEID</sequence>
<dbReference type="InterPro" id="IPR055767">
    <property type="entry name" value="DUF7343"/>
</dbReference>
<evidence type="ECO:0000259" key="4">
    <source>
        <dbReference type="Pfam" id="PF24036"/>
    </source>
</evidence>
<dbReference type="PATRIC" id="fig|1227494.3.peg.3471"/>
<evidence type="ECO:0000256" key="1">
    <source>
        <dbReference type="SAM" id="MobiDB-lite"/>
    </source>
</evidence>
<evidence type="ECO:0000313" key="6">
    <source>
        <dbReference type="Proteomes" id="UP000011511"/>
    </source>
</evidence>
<proteinExistence type="predicted"/>
<keyword evidence="2" id="KW-0472">Membrane</keyword>
<dbReference type="InterPro" id="IPR036390">
    <property type="entry name" value="WH_DNA-bd_sf"/>
</dbReference>
<feature type="region of interest" description="Disordered" evidence="1">
    <location>
        <begin position="25"/>
        <end position="69"/>
    </location>
</feature>
<feature type="domain" description="DUF7345" evidence="4">
    <location>
        <begin position="75"/>
        <end position="219"/>
    </location>
</feature>
<feature type="region of interest" description="Disordered" evidence="1">
    <location>
        <begin position="134"/>
        <end position="165"/>
    </location>
</feature>
<dbReference type="AlphaFoldDB" id="L9ZC02"/>
<dbReference type="eggNOG" id="arCOG00381">
    <property type="taxonomic scope" value="Archaea"/>
</dbReference>
<name>L9ZC02_NATA2</name>
<feature type="domain" description="DUF7343" evidence="3">
    <location>
        <begin position="362"/>
        <end position="423"/>
    </location>
</feature>
<feature type="region of interest" description="Disordered" evidence="1">
    <location>
        <begin position="312"/>
        <end position="346"/>
    </location>
</feature>
<feature type="compositionally biased region" description="Low complexity" evidence="1">
    <location>
        <begin position="324"/>
        <end position="342"/>
    </location>
</feature>
<keyword evidence="6" id="KW-1185">Reference proteome</keyword>
<evidence type="ECO:0000259" key="3">
    <source>
        <dbReference type="Pfam" id="PF24034"/>
    </source>
</evidence>
<evidence type="ECO:0000256" key="2">
    <source>
        <dbReference type="SAM" id="Phobius"/>
    </source>
</evidence>